<evidence type="ECO:0000256" key="1">
    <source>
        <dbReference type="ARBA" id="ARBA00022741"/>
    </source>
</evidence>
<dbReference type="PROSITE" id="PS00211">
    <property type="entry name" value="ABC_TRANSPORTER_1"/>
    <property type="match status" value="2"/>
</dbReference>
<dbReference type="InterPro" id="IPR032781">
    <property type="entry name" value="ABC_tran_Xtn"/>
</dbReference>
<evidence type="ECO:0000256" key="3">
    <source>
        <dbReference type="SAM" id="Coils"/>
    </source>
</evidence>
<proteinExistence type="predicted"/>
<dbReference type="InterPro" id="IPR027417">
    <property type="entry name" value="P-loop_NTPase"/>
</dbReference>
<dbReference type="Pfam" id="PF00005">
    <property type="entry name" value="ABC_tran"/>
    <property type="match status" value="2"/>
</dbReference>
<gene>
    <name evidence="6" type="ORF">GCU60_01025</name>
</gene>
<dbReference type="Gene3D" id="3.40.50.300">
    <property type="entry name" value="P-loop containing nucleotide triphosphate hydrolases"/>
    <property type="match status" value="2"/>
</dbReference>
<evidence type="ECO:0000313" key="6">
    <source>
        <dbReference type="EMBL" id="NEK84353.1"/>
    </source>
</evidence>
<keyword evidence="2 6" id="KW-0067">ATP-binding</keyword>
<dbReference type="InterPro" id="IPR003439">
    <property type="entry name" value="ABC_transporter-like_ATP-bd"/>
</dbReference>
<evidence type="ECO:0000313" key="7">
    <source>
        <dbReference type="Proteomes" id="UP000479241"/>
    </source>
</evidence>
<feature type="region of interest" description="Disordered" evidence="4">
    <location>
        <begin position="509"/>
        <end position="535"/>
    </location>
</feature>
<dbReference type="CDD" id="cd03221">
    <property type="entry name" value="ABCF_EF-3"/>
    <property type="match status" value="2"/>
</dbReference>
<dbReference type="RefSeq" id="WP_163201769.1">
    <property type="nucleotide sequence ID" value="NZ_JAAGWG010000001.1"/>
</dbReference>
<reference evidence="6 7" key="1">
    <citation type="submission" date="2019-12" db="EMBL/GenBank/DDBJ databases">
        <title>the WGS of Blastococcus saxobsidens 67B17.</title>
        <authorList>
            <person name="Jiang Z."/>
        </authorList>
    </citation>
    <scope>NUCLEOTIDE SEQUENCE [LARGE SCALE GENOMIC DNA]</scope>
    <source>
        <strain evidence="6 7">67B17</strain>
    </source>
</reference>
<name>A0A6L9VX09_9ACTN</name>
<evidence type="ECO:0000256" key="4">
    <source>
        <dbReference type="SAM" id="MobiDB-lite"/>
    </source>
</evidence>
<evidence type="ECO:0000259" key="5">
    <source>
        <dbReference type="PROSITE" id="PS50893"/>
    </source>
</evidence>
<comment type="caution">
    <text evidence="6">The sequence shown here is derived from an EMBL/GenBank/DDBJ whole genome shotgun (WGS) entry which is preliminary data.</text>
</comment>
<protein>
    <submittedName>
        <fullName evidence="6">ABC-F family ATP-binding cassette domain-containing protein</fullName>
    </submittedName>
</protein>
<dbReference type="InterPro" id="IPR003593">
    <property type="entry name" value="AAA+_ATPase"/>
</dbReference>
<keyword evidence="1" id="KW-0547">Nucleotide-binding</keyword>
<dbReference type="AlphaFoldDB" id="A0A6L9VX09"/>
<dbReference type="SUPFAM" id="SSF52540">
    <property type="entry name" value="P-loop containing nucleoside triphosphate hydrolases"/>
    <property type="match status" value="2"/>
</dbReference>
<dbReference type="PROSITE" id="PS50893">
    <property type="entry name" value="ABC_TRANSPORTER_2"/>
    <property type="match status" value="2"/>
</dbReference>
<dbReference type="GO" id="GO:0016887">
    <property type="term" value="F:ATP hydrolysis activity"/>
    <property type="evidence" value="ECO:0007669"/>
    <property type="project" value="InterPro"/>
</dbReference>
<dbReference type="Pfam" id="PF12848">
    <property type="entry name" value="ABC_tran_Xtn"/>
    <property type="match status" value="1"/>
</dbReference>
<feature type="coiled-coil region" evidence="3">
    <location>
        <begin position="537"/>
        <end position="595"/>
    </location>
</feature>
<feature type="domain" description="ABC transporter" evidence="5">
    <location>
        <begin position="290"/>
        <end position="513"/>
    </location>
</feature>
<dbReference type="GO" id="GO:0005524">
    <property type="term" value="F:ATP binding"/>
    <property type="evidence" value="ECO:0007669"/>
    <property type="project" value="UniProtKB-KW"/>
</dbReference>
<dbReference type="InterPro" id="IPR051309">
    <property type="entry name" value="ABCF_ATPase"/>
</dbReference>
<accession>A0A6L9VX09</accession>
<dbReference type="PANTHER" id="PTHR42855">
    <property type="entry name" value="ABC TRANSPORTER ATP-BINDING SUBUNIT"/>
    <property type="match status" value="1"/>
</dbReference>
<dbReference type="Proteomes" id="UP000479241">
    <property type="component" value="Unassembled WGS sequence"/>
</dbReference>
<dbReference type="EMBL" id="JAAGWG010000001">
    <property type="protein sequence ID" value="NEK84353.1"/>
    <property type="molecule type" value="Genomic_DNA"/>
</dbReference>
<keyword evidence="3" id="KW-0175">Coiled coil</keyword>
<feature type="domain" description="ABC transporter" evidence="5">
    <location>
        <begin position="8"/>
        <end position="226"/>
    </location>
</feature>
<sequence length="605" mass="64860">MSAPLNLVNLERVHKAHGTTVILDDVSLGVAAGERIGVVGRNGGGKSTLLSLLTGADEPDSGRVTRRGDLAMGVLDQSGTLPDGTTVRDVVLPPSMFAAEHEWAGDPAVRSVLTGLELDRLGLDAPVAPMSGGERRRVALAAQLIRPLDLLILDEPTNHLDVEGVAWLAEYVRARQGGMVVVTHDRWFLDEVCTTTWEVADGSVHSYDGGYSAYTLARAERARISSVTEERRQNLVRKELAWLRRGPPARTSKPKFRIEAAQALIADEPPARDTMALKGFAARRLGKTVYDVEDVDYAVPTDDGPRTLFKDLTWNVGPGDRIGIVGVNGAGKTSLLKLLVGETKPDAGSIVVGQTVAPAYLSQHVTELPPKARVLEAVQDVARIARIGNQEISASTLAERFGFAANRQWTPVGDLSGGERRRLQLLRLLMAEPNVLVLDEPTNDLDIDTLTALEDLLDSFPGTVLVVSHDRYFVDRVCDKVVALLGDGTLAELPGGVDEYLRRRAAGGAPLTSAGGGGSRPVGTPSTAAPAVSAAEARQAKKEASRLERRMLKLDADEKKLHEQLAAAATDYARAAELDAQLKAVQAEKEQVEEEWLVASEAADG</sequence>
<organism evidence="6 7">
    <name type="scientific">Blastococcus saxobsidens</name>
    <dbReference type="NCBI Taxonomy" id="138336"/>
    <lineage>
        <taxon>Bacteria</taxon>
        <taxon>Bacillati</taxon>
        <taxon>Actinomycetota</taxon>
        <taxon>Actinomycetes</taxon>
        <taxon>Geodermatophilales</taxon>
        <taxon>Geodermatophilaceae</taxon>
        <taxon>Blastococcus</taxon>
    </lineage>
</organism>
<evidence type="ECO:0000256" key="2">
    <source>
        <dbReference type="ARBA" id="ARBA00022840"/>
    </source>
</evidence>
<dbReference type="SMART" id="SM00382">
    <property type="entry name" value="AAA"/>
    <property type="match status" value="2"/>
</dbReference>
<dbReference type="PANTHER" id="PTHR42855:SF1">
    <property type="entry name" value="ABC TRANSPORTER DOMAIN-CONTAINING PROTEIN"/>
    <property type="match status" value="1"/>
</dbReference>
<dbReference type="InterPro" id="IPR017871">
    <property type="entry name" value="ABC_transporter-like_CS"/>
</dbReference>